<dbReference type="RefSeq" id="WP_185544806.1">
    <property type="nucleotide sequence ID" value="NZ_JAARVC010000002.1"/>
</dbReference>
<evidence type="ECO:0000313" key="1">
    <source>
        <dbReference type="EMBL" id="MBC1796088.1"/>
    </source>
</evidence>
<comment type="caution">
    <text evidence="1">The sequence shown here is derived from an EMBL/GenBank/DDBJ whole genome shotgun (WGS) entry which is preliminary data.</text>
</comment>
<sequence>MIRGISTFLLWPNNNSRIPQRFPPSSNSYRRPRCYRSDLETDFVNLLENGPRFGIYFIIAGNTSTMGRGYSKVSDTIKKQKSGIALCKVSDQTVIDVSNKNYKEPNLLPFEAYYIRNGIAEKIKVVKPAK</sequence>
<dbReference type="EMBL" id="JAARVD010000002">
    <property type="protein sequence ID" value="MBC1796088.1"/>
    <property type="molecule type" value="Genomic_DNA"/>
</dbReference>
<name>A0A842B1F7_9LIST</name>
<accession>A0A842B1F7</accession>
<evidence type="ECO:0000313" key="2">
    <source>
        <dbReference type="Proteomes" id="UP000548082"/>
    </source>
</evidence>
<reference evidence="1 2" key="1">
    <citation type="submission" date="2020-03" db="EMBL/GenBank/DDBJ databases">
        <title>Soil Listeria distribution.</title>
        <authorList>
            <person name="Liao J."/>
            <person name="Wiedmann M."/>
        </authorList>
    </citation>
    <scope>NUCLEOTIDE SEQUENCE [LARGE SCALE GENOMIC DNA]</scope>
    <source>
        <strain evidence="1 2">FSL L7-0990</strain>
    </source>
</reference>
<organism evidence="1 2">
    <name type="scientific">Listeria booriae</name>
    <dbReference type="NCBI Taxonomy" id="1552123"/>
    <lineage>
        <taxon>Bacteria</taxon>
        <taxon>Bacillati</taxon>
        <taxon>Bacillota</taxon>
        <taxon>Bacilli</taxon>
        <taxon>Bacillales</taxon>
        <taxon>Listeriaceae</taxon>
        <taxon>Listeria</taxon>
    </lineage>
</organism>
<gene>
    <name evidence="1" type="ORF">HCA55_05080</name>
</gene>
<protein>
    <submittedName>
        <fullName evidence="1">Uncharacterized protein</fullName>
    </submittedName>
</protein>
<dbReference type="AlphaFoldDB" id="A0A842B1F7"/>
<dbReference type="Proteomes" id="UP000548082">
    <property type="component" value="Unassembled WGS sequence"/>
</dbReference>
<proteinExistence type="predicted"/>